<gene>
    <name evidence="3" type="ORF">NBRC116598_07190</name>
</gene>
<evidence type="ECO:0000256" key="1">
    <source>
        <dbReference type="SAM" id="SignalP"/>
    </source>
</evidence>
<keyword evidence="1" id="KW-0732">Signal</keyword>
<accession>A0ABQ0AHC4</accession>
<dbReference type="RefSeq" id="WP_353397162.1">
    <property type="nucleotide sequence ID" value="NZ_BAABWU010000002.1"/>
</dbReference>
<dbReference type="Proteomes" id="UP001441944">
    <property type="component" value="Unassembled WGS sequence"/>
</dbReference>
<feature type="chain" id="PRO_5047283734" evidence="1">
    <location>
        <begin position="20"/>
        <end position="326"/>
    </location>
</feature>
<feature type="signal peptide" evidence="1">
    <location>
        <begin position="1"/>
        <end position="19"/>
    </location>
</feature>
<dbReference type="PANTHER" id="PTHR21666:SF270">
    <property type="entry name" value="MUREIN HYDROLASE ACTIVATOR ENVC"/>
    <property type="match status" value="1"/>
</dbReference>
<dbReference type="CDD" id="cd12797">
    <property type="entry name" value="M23_peptidase"/>
    <property type="match status" value="1"/>
</dbReference>
<dbReference type="Gene3D" id="2.70.70.10">
    <property type="entry name" value="Glucose Permease (Domain IIA)"/>
    <property type="match status" value="1"/>
</dbReference>
<dbReference type="Pfam" id="PF01551">
    <property type="entry name" value="Peptidase_M23"/>
    <property type="match status" value="1"/>
</dbReference>
<dbReference type="InterPro" id="IPR050570">
    <property type="entry name" value="Cell_wall_metabolism_enzyme"/>
</dbReference>
<reference evidence="3 4" key="1">
    <citation type="submission" date="2024-04" db="EMBL/GenBank/DDBJ databases">
        <title>Draft genome sequence of Pseudophaeobacter arcticus NBRC 116598.</title>
        <authorList>
            <person name="Miyakawa T."/>
            <person name="Kusuya Y."/>
            <person name="Miura T."/>
        </authorList>
    </citation>
    <scope>NUCLEOTIDE SEQUENCE [LARGE SCALE GENOMIC DNA]</scope>
    <source>
        <strain evidence="3 4">SU-CL00105</strain>
    </source>
</reference>
<protein>
    <submittedName>
        <fullName evidence="3">M23 family metallopeptidase</fullName>
    </submittedName>
</protein>
<dbReference type="PANTHER" id="PTHR21666">
    <property type="entry name" value="PEPTIDASE-RELATED"/>
    <property type="match status" value="1"/>
</dbReference>
<proteinExistence type="predicted"/>
<evidence type="ECO:0000259" key="2">
    <source>
        <dbReference type="Pfam" id="PF01551"/>
    </source>
</evidence>
<dbReference type="SUPFAM" id="SSF51261">
    <property type="entry name" value="Duplicated hybrid motif"/>
    <property type="match status" value="1"/>
</dbReference>
<evidence type="ECO:0000313" key="4">
    <source>
        <dbReference type="Proteomes" id="UP001441944"/>
    </source>
</evidence>
<sequence length="326" mass="35583">MRLSFGAFLLSLVTAPAVASDFTLQWPLDCRLGETCHIQQYVDHLPGPATQDYKCQGLSYSGHKGTDIALPYLSDMQAGVAVRAAAPGVVQGVRNTMPDTYSSQENAELLKGRECGNGVVLRHEGGWETQYCHMKQGSVRVQKGQQIAAGTALGEVGLSGKTQFPHLHLSLRLNGAVVDPFAPEGRPSCDLDTEATPATSLWAEPLPYQPGGFLGAGFSTHVPEFMEIKSGAATRERLTTQSPALVFWAYAFGGQKGDRVRLTISGPKGVFSVHEITLERDQAQFFRASGKRLRSEAWDYGRYTALAVLLRDEEEIDRIEEVVDLR</sequence>
<dbReference type="EMBL" id="BAABWU010000002">
    <property type="protein sequence ID" value="GAA6195275.1"/>
    <property type="molecule type" value="Genomic_DNA"/>
</dbReference>
<feature type="domain" description="M23ase beta-sheet core" evidence="2">
    <location>
        <begin position="62"/>
        <end position="180"/>
    </location>
</feature>
<evidence type="ECO:0000313" key="3">
    <source>
        <dbReference type="EMBL" id="GAA6195275.1"/>
    </source>
</evidence>
<name>A0ABQ0AHC4_9RHOB</name>
<keyword evidence="4" id="KW-1185">Reference proteome</keyword>
<comment type="caution">
    <text evidence="3">The sequence shown here is derived from an EMBL/GenBank/DDBJ whole genome shotgun (WGS) entry which is preliminary data.</text>
</comment>
<dbReference type="InterPro" id="IPR016047">
    <property type="entry name" value="M23ase_b-sheet_dom"/>
</dbReference>
<organism evidence="3 4">
    <name type="scientific">Pseudophaeobacter arcticus</name>
    <dbReference type="NCBI Taxonomy" id="385492"/>
    <lineage>
        <taxon>Bacteria</taxon>
        <taxon>Pseudomonadati</taxon>
        <taxon>Pseudomonadota</taxon>
        <taxon>Alphaproteobacteria</taxon>
        <taxon>Rhodobacterales</taxon>
        <taxon>Paracoccaceae</taxon>
        <taxon>Pseudophaeobacter</taxon>
    </lineage>
</organism>
<dbReference type="InterPro" id="IPR011055">
    <property type="entry name" value="Dup_hybrid_motif"/>
</dbReference>